<evidence type="ECO:0000256" key="1">
    <source>
        <dbReference type="SAM" id="MobiDB-lite"/>
    </source>
</evidence>
<dbReference type="InParanoid" id="A0A0P0V3W1"/>
<proteinExistence type="predicted"/>
<feature type="compositionally biased region" description="Low complexity" evidence="1">
    <location>
        <begin position="75"/>
        <end position="104"/>
    </location>
</feature>
<dbReference type="Proteomes" id="UP000059680">
    <property type="component" value="Chromosome 1"/>
</dbReference>
<dbReference type="PaxDb" id="39947-A0A0P0V3W1"/>
<feature type="region of interest" description="Disordered" evidence="1">
    <location>
        <begin position="67"/>
        <end position="104"/>
    </location>
</feature>
<protein>
    <submittedName>
        <fullName evidence="2">Os01g0549450 protein</fullName>
    </submittedName>
</protein>
<sequence>MLANRRSLSMKALRRLWEKRRGRRGPAAAAGGAAWSASSAWRCGCGRSDWSRRLIGVALRPLRLQPAGGAGGQGSAAACGVPAAEGEGRGSAAAAQEKATAAQE</sequence>
<reference evidence="2 3" key="2">
    <citation type="journal article" date="2013" name="Plant Cell Physiol.">
        <title>Rice Annotation Project Database (RAP-DB): an integrative and interactive database for rice genomics.</title>
        <authorList>
            <person name="Sakai H."/>
            <person name="Lee S.S."/>
            <person name="Tanaka T."/>
            <person name="Numa H."/>
            <person name="Kim J."/>
            <person name="Kawahara Y."/>
            <person name="Wakimoto H."/>
            <person name="Yang C.C."/>
            <person name="Iwamoto M."/>
            <person name="Abe T."/>
            <person name="Yamada Y."/>
            <person name="Muto A."/>
            <person name="Inokuchi H."/>
            <person name="Ikemura T."/>
            <person name="Matsumoto T."/>
            <person name="Sasaki T."/>
            <person name="Itoh T."/>
        </authorList>
    </citation>
    <scope>NUCLEOTIDE SEQUENCE [LARGE SCALE GENOMIC DNA]</scope>
    <source>
        <strain evidence="3">cv. Nipponbare</strain>
    </source>
</reference>
<reference evidence="2 3" key="3">
    <citation type="journal article" date="2013" name="Rice">
        <title>Improvement of the Oryza sativa Nipponbare reference genome using next generation sequence and optical map data.</title>
        <authorList>
            <person name="Kawahara Y."/>
            <person name="de la Bastide M."/>
            <person name="Hamilton J.P."/>
            <person name="Kanamori H."/>
            <person name="McCombie W.R."/>
            <person name="Ouyang S."/>
            <person name="Schwartz D.C."/>
            <person name="Tanaka T."/>
            <person name="Wu J."/>
            <person name="Zhou S."/>
            <person name="Childs K.L."/>
            <person name="Davidson R.M."/>
            <person name="Lin H."/>
            <person name="Quesada-Ocampo L."/>
            <person name="Vaillancourt B."/>
            <person name="Sakai H."/>
            <person name="Lee S.S."/>
            <person name="Kim J."/>
            <person name="Numa H."/>
            <person name="Itoh T."/>
            <person name="Buell C.R."/>
            <person name="Matsumoto T."/>
        </authorList>
    </citation>
    <scope>NUCLEOTIDE SEQUENCE [LARGE SCALE GENOMIC DNA]</scope>
    <source>
        <strain evidence="3">cv. Nipponbare</strain>
    </source>
</reference>
<reference evidence="3" key="1">
    <citation type="journal article" date="2005" name="Nature">
        <title>The map-based sequence of the rice genome.</title>
        <authorList>
            <consortium name="International rice genome sequencing project (IRGSP)"/>
            <person name="Matsumoto T."/>
            <person name="Wu J."/>
            <person name="Kanamori H."/>
            <person name="Katayose Y."/>
            <person name="Fujisawa M."/>
            <person name="Namiki N."/>
            <person name="Mizuno H."/>
            <person name="Yamamoto K."/>
            <person name="Antonio B.A."/>
            <person name="Baba T."/>
            <person name="Sakata K."/>
            <person name="Nagamura Y."/>
            <person name="Aoki H."/>
            <person name="Arikawa K."/>
            <person name="Arita K."/>
            <person name="Bito T."/>
            <person name="Chiden Y."/>
            <person name="Fujitsuka N."/>
            <person name="Fukunaka R."/>
            <person name="Hamada M."/>
            <person name="Harada C."/>
            <person name="Hayashi A."/>
            <person name="Hijishita S."/>
            <person name="Honda M."/>
            <person name="Hosokawa S."/>
            <person name="Ichikawa Y."/>
            <person name="Idonuma A."/>
            <person name="Iijima M."/>
            <person name="Ikeda M."/>
            <person name="Ikeno M."/>
            <person name="Ito K."/>
            <person name="Ito S."/>
            <person name="Ito T."/>
            <person name="Ito Y."/>
            <person name="Ito Y."/>
            <person name="Iwabuchi A."/>
            <person name="Kamiya K."/>
            <person name="Karasawa W."/>
            <person name="Kurita K."/>
            <person name="Katagiri S."/>
            <person name="Kikuta A."/>
            <person name="Kobayashi H."/>
            <person name="Kobayashi N."/>
            <person name="Machita K."/>
            <person name="Maehara T."/>
            <person name="Masukawa M."/>
            <person name="Mizubayashi T."/>
            <person name="Mukai Y."/>
            <person name="Nagasaki H."/>
            <person name="Nagata Y."/>
            <person name="Naito S."/>
            <person name="Nakashima M."/>
            <person name="Nakama Y."/>
            <person name="Nakamichi Y."/>
            <person name="Nakamura M."/>
            <person name="Meguro A."/>
            <person name="Negishi M."/>
            <person name="Ohta I."/>
            <person name="Ohta T."/>
            <person name="Okamoto M."/>
            <person name="Ono N."/>
            <person name="Saji S."/>
            <person name="Sakaguchi M."/>
            <person name="Sakai K."/>
            <person name="Shibata M."/>
            <person name="Shimokawa T."/>
            <person name="Song J."/>
            <person name="Takazaki Y."/>
            <person name="Terasawa K."/>
            <person name="Tsugane M."/>
            <person name="Tsuji K."/>
            <person name="Ueda S."/>
            <person name="Waki K."/>
            <person name="Yamagata H."/>
            <person name="Yamamoto M."/>
            <person name="Yamamoto S."/>
            <person name="Yamane H."/>
            <person name="Yoshiki S."/>
            <person name="Yoshihara R."/>
            <person name="Yukawa K."/>
            <person name="Zhong H."/>
            <person name="Yano M."/>
            <person name="Yuan Q."/>
            <person name="Ouyang S."/>
            <person name="Liu J."/>
            <person name="Jones K.M."/>
            <person name="Gansberger K."/>
            <person name="Moffat K."/>
            <person name="Hill J."/>
            <person name="Bera J."/>
            <person name="Fadrosh D."/>
            <person name="Jin S."/>
            <person name="Johri S."/>
            <person name="Kim M."/>
            <person name="Overton L."/>
            <person name="Reardon M."/>
            <person name="Tsitrin T."/>
            <person name="Vuong H."/>
            <person name="Weaver B."/>
            <person name="Ciecko A."/>
            <person name="Tallon L."/>
            <person name="Jackson J."/>
            <person name="Pai G."/>
            <person name="Aken S.V."/>
            <person name="Utterback T."/>
            <person name="Reidmuller S."/>
            <person name="Feldblyum T."/>
            <person name="Hsiao J."/>
            <person name="Zismann V."/>
            <person name="Iobst S."/>
            <person name="de Vazeille A.R."/>
            <person name="Buell C.R."/>
            <person name="Ying K."/>
            <person name="Li Y."/>
            <person name="Lu T."/>
            <person name="Huang Y."/>
            <person name="Zhao Q."/>
            <person name="Feng Q."/>
            <person name="Zhang L."/>
            <person name="Zhu J."/>
            <person name="Weng Q."/>
            <person name="Mu J."/>
            <person name="Lu Y."/>
            <person name="Fan D."/>
            <person name="Liu Y."/>
            <person name="Guan J."/>
            <person name="Zhang Y."/>
            <person name="Yu S."/>
            <person name="Liu X."/>
            <person name="Zhang Y."/>
            <person name="Hong G."/>
            <person name="Han B."/>
            <person name="Choisne N."/>
            <person name="Demange N."/>
            <person name="Orjeda G."/>
            <person name="Samain S."/>
            <person name="Cattolico L."/>
            <person name="Pelletier E."/>
            <person name="Couloux A."/>
            <person name="Segurens B."/>
            <person name="Wincker P."/>
            <person name="D'Hont A."/>
            <person name="Scarpelli C."/>
            <person name="Weissenbach J."/>
            <person name="Salanoubat M."/>
            <person name="Quetier F."/>
            <person name="Yu Y."/>
            <person name="Kim H.R."/>
            <person name="Rambo T."/>
            <person name="Currie J."/>
            <person name="Collura K."/>
            <person name="Luo M."/>
            <person name="Yang T."/>
            <person name="Ammiraju J.S.S."/>
            <person name="Engler F."/>
            <person name="Soderlund C."/>
            <person name="Wing R.A."/>
            <person name="Palmer L.E."/>
            <person name="de la Bastide M."/>
            <person name="Spiegel L."/>
            <person name="Nascimento L."/>
            <person name="Zutavern T."/>
            <person name="O'Shaughnessy A."/>
            <person name="Dike S."/>
            <person name="Dedhia N."/>
            <person name="Preston R."/>
            <person name="Balija V."/>
            <person name="McCombie W.R."/>
            <person name="Chow T."/>
            <person name="Chen H."/>
            <person name="Chung M."/>
            <person name="Chen C."/>
            <person name="Shaw J."/>
            <person name="Wu H."/>
            <person name="Hsiao K."/>
            <person name="Chao Y."/>
            <person name="Chu M."/>
            <person name="Cheng C."/>
            <person name="Hour A."/>
            <person name="Lee P."/>
            <person name="Lin S."/>
            <person name="Lin Y."/>
            <person name="Liou J."/>
            <person name="Liu S."/>
            <person name="Hsing Y."/>
            <person name="Raghuvanshi S."/>
            <person name="Mohanty A."/>
            <person name="Bharti A.K."/>
            <person name="Gaur A."/>
            <person name="Gupta V."/>
            <person name="Kumar D."/>
            <person name="Ravi V."/>
            <person name="Vij S."/>
            <person name="Kapur A."/>
            <person name="Khurana P."/>
            <person name="Khurana P."/>
            <person name="Khurana J.P."/>
            <person name="Tyagi A.K."/>
            <person name="Gaikwad K."/>
            <person name="Singh A."/>
            <person name="Dalal V."/>
            <person name="Srivastava S."/>
            <person name="Dixit A."/>
            <person name="Pal A.K."/>
            <person name="Ghazi I.A."/>
            <person name="Yadav M."/>
            <person name="Pandit A."/>
            <person name="Bhargava A."/>
            <person name="Sureshbabu K."/>
            <person name="Batra K."/>
            <person name="Sharma T.R."/>
            <person name="Mohapatra T."/>
            <person name="Singh N.K."/>
            <person name="Messing J."/>
            <person name="Nelson A.B."/>
            <person name="Fuks G."/>
            <person name="Kavchok S."/>
            <person name="Keizer G."/>
            <person name="Linton E."/>
            <person name="Llaca V."/>
            <person name="Song R."/>
            <person name="Tanyolac B."/>
            <person name="Young S."/>
            <person name="Ho-Il K."/>
            <person name="Hahn J.H."/>
            <person name="Sangsakoo G."/>
            <person name="Vanavichit A."/>
            <person name="de Mattos Luiz.A.T."/>
            <person name="Zimmer P.D."/>
            <person name="Malone G."/>
            <person name="Dellagostin O."/>
            <person name="de Oliveira A.C."/>
            <person name="Bevan M."/>
            <person name="Bancroft I."/>
            <person name="Minx P."/>
            <person name="Cordum H."/>
            <person name="Wilson R."/>
            <person name="Cheng Z."/>
            <person name="Jin W."/>
            <person name="Jiang J."/>
            <person name="Leong S.A."/>
            <person name="Iwama H."/>
            <person name="Gojobori T."/>
            <person name="Itoh T."/>
            <person name="Niimura Y."/>
            <person name="Fujii Y."/>
            <person name="Habara T."/>
            <person name="Sakai H."/>
            <person name="Sato Y."/>
            <person name="Wilson G."/>
            <person name="Kumar K."/>
            <person name="McCouch S."/>
            <person name="Juretic N."/>
            <person name="Hoen D."/>
            <person name="Wright S."/>
            <person name="Bruskiewich R."/>
            <person name="Bureau T."/>
            <person name="Miyao A."/>
            <person name="Hirochika H."/>
            <person name="Nishikawa T."/>
            <person name="Kadowaki K."/>
            <person name="Sugiura M."/>
            <person name="Burr B."/>
            <person name="Sasaki T."/>
        </authorList>
    </citation>
    <scope>NUCLEOTIDE SEQUENCE [LARGE SCALE GENOMIC DNA]</scope>
    <source>
        <strain evidence="3">cv. Nipponbare</strain>
    </source>
</reference>
<gene>
    <name evidence="2" type="ordered locus">Os01g0549450</name>
    <name evidence="2" type="ORF">OSNPB_010549450</name>
</gene>
<keyword evidence="3" id="KW-1185">Reference proteome</keyword>
<evidence type="ECO:0000313" key="2">
    <source>
        <dbReference type="EMBL" id="BAS72630.1"/>
    </source>
</evidence>
<accession>A0A0P0V3W1</accession>
<organism evidence="2 3">
    <name type="scientific">Oryza sativa subsp. japonica</name>
    <name type="common">Rice</name>
    <dbReference type="NCBI Taxonomy" id="39947"/>
    <lineage>
        <taxon>Eukaryota</taxon>
        <taxon>Viridiplantae</taxon>
        <taxon>Streptophyta</taxon>
        <taxon>Embryophyta</taxon>
        <taxon>Tracheophyta</taxon>
        <taxon>Spermatophyta</taxon>
        <taxon>Magnoliopsida</taxon>
        <taxon>Liliopsida</taxon>
        <taxon>Poales</taxon>
        <taxon>Poaceae</taxon>
        <taxon>BOP clade</taxon>
        <taxon>Oryzoideae</taxon>
        <taxon>Oryzeae</taxon>
        <taxon>Oryzinae</taxon>
        <taxon>Oryza</taxon>
        <taxon>Oryza sativa</taxon>
    </lineage>
</organism>
<dbReference type="AlphaFoldDB" id="A0A0P0V3W1"/>
<evidence type="ECO:0000313" key="3">
    <source>
        <dbReference type="Proteomes" id="UP000059680"/>
    </source>
</evidence>
<dbReference type="EMBL" id="AP014957">
    <property type="protein sequence ID" value="BAS72630.1"/>
    <property type="molecule type" value="Genomic_DNA"/>
</dbReference>
<name>A0A0P0V3W1_ORYSJ</name>